<dbReference type="PANTHER" id="PTHR33121:SF79">
    <property type="entry name" value="CYCLIC DI-GMP PHOSPHODIESTERASE PDED-RELATED"/>
    <property type="match status" value="1"/>
</dbReference>
<dbReference type="Pfam" id="PF00563">
    <property type="entry name" value="EAL"/>
    <property type="match status" value="1"/>
</dbReference>
<evidence type="ECO:0000313" key="5">
    <source>
        <dbReference type="Proteomes" id="UP000197153"/>
    </source>
</evidence>
<evidence type="ECO:0000259" key="3">
    <source>
        <dbReference type="PROSITE" id="PS50883"/>
    </source>
</evidence>
<dbReference type="KEGG" id="nao:Y958_00870"/>
<name>A0A248JLC5_9PROT</name>
<dbReference type="CDD" id="cd01948">
    <property type="entry name" value="EAL"/>
    <property type="match status" value="1"/>
</dbReference>
<feature type="domain" description="EAL" evidence="3">
    <location>
        <begin position="185"/>
        <end position="432"/>
    </location>
</feature>
<dbReference type="SUPFAM" id="SSF141868">
    <property type="entry name" value="EAL domain-like"/>
    <property type="match status" value="1"/>
</dbReference>
<evidence type="ECO:0000256" key="2">
    <source>
        <dbReference type="SAM" id="Phobius"/>
    </source>
</evidence>
<dbReference type="GO" id="GO:0071111">
    <property type="term" value="F:cyclic-guanylate-specific phosphodiesterase activity"/>
    <property type="evidence" value="ECO:0007669"/>
    <property type="project" value="InterPro"/>
</dbReference>
<feature type="region of interest" description="Disordered" evidence="1">
    <location>
        <begin position="136"/>
        <end position="187"/>
    </location>
</feature>
<dbReference type="SMART" id="SM00052">
    <property type="entry name" value="EAL"/>
    <property type="match status" value="1"/>
</dbReference>
<dbReference type="InterPro" id="IPR035919">
    <property type="entry name" value="EAL_sf"/>
</dbReference>
<feature type="compositionally biased region" description="Low complexity" evidence="1">
    <location>
        <begin position="149"/>
        <end position="160"/>
    </location>
</feature>
<dbReference type="EMBL" id="CP022110">
    <property type="protein sequence ID" value="ASG19535.1"/>
    <property type="molecule type" value="Genomic_DNA"/>
</dbReference>
<protein>
    <submittedName>
        <fullName evidence="4">Diguanylate phosphodiesterase</fullName>
    </submittedName>
</protein>
<keyword evidence="2" id="KW-0812">Transmembrane</keyword>
<keyword evidence="5" id="KW-1185">Reference proteome</keyword>
<feature type="transmembrane region" description="Helical" evidence="2">
    <location>
        <begin position="56"/>
        <end position="76"/>
    </location>
</feature>
<feature type="transmembrane region" description="Helical" evidence="2">
    <location>
        <begin position="28"/>
        <end position="50"/>
    </location>
</feature>
<dbReference type="Gene3D" id="3.20.20.450">
    <property type="entry name" value="EAL domain"/>
    <property type="match status" value="1"/>
</dbReference>
<dbReference type="InterPro" id="IPR050706">
    <property type="entry name" value="Cyclic-di-GMP_PDE-like"/>
</dbReference>
<keyword evidence="2" id="KW-1133">Transmembrane helix</keyword>
<sequence>MPGLRPQVPERAPKGGTRGLNMHVLRHIIFAACYVAVAVAVALALPLAGVGVDRSYGLLLGLVVFVFGGLLHEFYARMEQAERMEHRLDRLLDRQRDVLAALDRLMRPSGEAGGAVAAVVSDARMLRTLADQMPAGPATAIEPAPHAPAPQVAPAAAQAARTTGVPSLGSAYGPLPGEAPSAEDDGPVMNGIREALRSDRVDIFLQPIVSLPQRKHRFYEVFSRIRLEDGSYLTPDRYLGVAARHNLMAPIDNLLLFRCVQLLRETEKRHQNVGFFCNISAATLNDGTFMREFVQFMGQHPNLVQKIIFELSQADLMQGDIFATGFLDGLRSLGFRFSMDQVDRFDVDWDQLAAHEIRFVKLDAARLLDPDGRFANPDKVTLLKRQLDRNNIDLIVEKIETDQQLLDLLDLFIDFGQGYLFGEPRMARRLPS</sequence>
<organism evidence="4 5">
    <name type="scientific">Nitrospirillum viridazoti CBAmc</name>
    <dbReference type="NCBI Taxonomy" id="1441467"/>
    <lineage>
        <taxon>Bacteria</taxon>
        <taxon>Pseudomonadati</taxon>
        <taxon>Pseudomonadota</taxon>
        <taxon>Alphaproteobacteria</taxon>
        <taxon>Rhodospirillales</taxon>
        <taxon>Azospirillaceae</taxon>
        <taxon>Nitrospirillum</taxon>
        <taxon>Nitrospirillum viridazoti</taxon>
    </lineage>
</organism>
<proteinExistence type="predicted"/>
<dbReference type="Proteomes" id="UP000197153">
    <property type="component" value="Chromosome 1"/>
</dbReference>
<accession>A0A248JLC5</accession>
<evidence type="ECO:0000313" key="4">
    <source>
        <dbReference type="EMBL" id="ASG19535.1"/>
    </source>
</evidence>
<reference evidence="4 5" key="1">
    <citation type="submission" date="2017-06" db="EMBL/GenBank/DDBJ databases">
        <title>Complete genome sequence of Nitrospirillum amazonense strain CBAmC, an endophytic nitrogen-fixing and plant growth-promoting bacterium, isolated from sugarcane.</title>
        <authorList>
            <person name="Schwab S."/>
            <person name="dos Santos Teixeira K.R."/>
            <person name="Simoes Araujo J.L."/>
            <person name="Soares Vidal M."/>
            <person name="Borges de Freitas H.R."/>
            <person name="Rivello Crivelaro A.L."/>
            <person name="Bueno de Camargo Nunes A."/>
            <person name="dos Santos C.M."/>
            <person name="Palmeira da Silva Rosa D."/>
            <person name="da Silva Padilha D."/>
            <person name="da Silva E."/>
            <person name="Araujo Terra L."/>
            <person name="Soares Mendes V."/>
            <person name="Farinelli L."/>
            <person name="Magalhaes Cruz L."/>
            <person name="Baldani J.I."/>
        </authorList>
    </citation>
    <scope>NUCLEOTIDE SEQUENCE [LARGE SCALE GENOMIC DNA]</scope>
    <source>
        <strain evidence="4 5">CBAmC</strain>
    </source>
</reference>
<dbReference type="InterPro" id="IPR001633">
    <property type="entry name" value="EAL_dom"/>
</dbReference>
<gene>
    <name evidence="4" type="ORF">Y958_00870</name>
</gene>
<keyword evidence="2" id="KW-0472">Membrane</keyword>
<dbReference type="PROSITE" id="PS50883">
    <property type="entry name" value="EAL"/>
    <property type="match status" value="1"/>
</dbReference>
<evidence type="ECO:0000256" key="1">
    <source>
        <dbReference type="SAM" id="MobiDB-lite"/>
    </source>
</evidence>
<dbReference type="PANTHER" id="PTHR33121">
    <property type="entry name" value="CYCLIC DI-GMP PHOSPHODIESTERASE PDEF"/>
    <property type="match status" value="1"/>
</dbReference>
<dbReference type="AlphaFoldDB" id="A0A248JLC5"/>